<feature type="transmembrane region" description="Helical" evidence="2">
    <location>
        <begin position="248"/>
        <end position="267"/>
    </location>
</feature>
<evidence type="ECO:0000256" key="1">
    <source>
        <dbReference type="SAM" id="MobiDB-lite"/>
    </source>
</evidence>
<feature type="transmembrane region" description="Helical" evidence="2">
    <location>
        <begin position="54"/>
        <end position="74"/>
    </location>
</feature>
<dbReference type="InterPro" id="IPR003675">
    <property type="entry name" value="Rce1/LyrA-like_dom"/>
</dbReference>
<dbReference type="Proteomes" id="UP001634747">
    <property type="component" value="Unassembled WGS sequence"/>
</dbReference>
<feature type="transmembrane region" description="Helical" evidence="2">
    <location>
        <begin position="94"/>
        <end position="116"/>
    </location>
</feature>
<dbReference type="PANTHER" id="PTHR39430:SF1">
    <property type="entry name" value="PROTEASE"/>
    <property type="match status" value="1"/>
</dbReference>
<feature type="transmembrane region" description="Helical" evidence="2">
    <location>
        <begin position="222"/>
        <end position="242"/>
    </location>
</feature>
<dbReference type="Pfam" id="PF02517">
    <property type="entry name" value="Rce1-like"/>
    <property type="match status" value="1"/>
</dbReference>
<feature type="transmembrane region" description="Helical" evidence="2">
    <location>
        <begin position="176"/>
        <end position="195"/>
    </location>
</feature>
<evidence type="ECO:0000313" key="5">
    <source>
        <dbReference type="Proteomes" id="UP001634747"/>
    </source>
</evidence>
<protein>
    <submittedName>
        <fullName evidence="4">Lysostaphin resistance A-like protein</fullName>
    </submittedName>
</protein>
<keyword evidence="2" id="KW-1133">Transmembrane helix</keyword>
<dbReference type="PANTHER" id="PTHR39430">
    <property type="entry name" value="MEMBRANE-ASSOCIATED PROTEASE-RELATED"/>
    <property type="match status" value="1"/>
</dbReference>
<keyword evidence="2" id="KW-0472">Membrane</keyword>
<keyword evidence="5" id="KW-1185">Reference proteome</keyword>
<dbReference type="RefSeq" id="WP_263414620.1">
    <property type="nucleotide sequence ID" value="NZ_BAABBH010000001.1"/>
</dbReference>
<keyword evidence="2" id="KW-0812">Transmembrane</keyword>
<evidence type="ECO:0000259" key="3">
    <source>
        <dbReference type="Pfam" id="PF02517"/>
    </source>
</evidence>
<proteinExistence type="predicted"/>
<dbReference type="EMBL" id="JBJYXY010000001">
    <property type="protein sequence ID" value="MFN2977210.1"/>
    <property type="molecule type" value="Genomic_DNA"/>
</dbReference>
<accession>A0ABW9KN39</accession>
<gene>
    <name evidence="4" type="ORF">ACK2TP_15675</name>
</gene>
<feature type="transmembrane region" description="Helical" evidence="2">
    <location>
        <begin position="137"/>
        <end position="156"/>
    </location>
</feature>
<comment type="caution">
    <text evidence="4">The sequence shown here is derived from an EMBL/GenBank/DDBJ whole genome shotgun (WGS) entry which is preliminary data.</text>
</comment>
<name>A0ABW9KN39_9BACT</name>
<feature type="domain" description="CAAX prenyl protease 2/Lysostaphin resistance protein A-like" evidence="3">
    <location>
        <begin position="178"/>
        <end position="284"/>
    </location>
</feature>
<sequence length="362" mass="38640">MPEPIEPHADPIPQSGAPEWAPSAADDSNAATDPPRQQNVRAIFFGEDGLRAGWSLLLFVAITAALAFAANRIVHALHPGAPHQAHPKLTTVSSVLAGDYGGFALAALAAFIVSRVERRRFGRYGIGLPTAHRIKQFLLGSALGLGALSLLVLVLWKTGHLAFDGVQMHGPAVLQYGLLWFVAFVGVGLMEEFLTRGFVQFTVTRGLAGLARSAGLPYRRSVAVGFWVAAAIFAAVFGLGHTSNSGESPFGIASTVIIAFVFVYSLWRTGSLWWAIGYHAAWDWAQSFLFGTPDSGLMMQNHFLSCHSIGTVLLSGGLTGPEGSIFDLGEIVLTVLVIYFALPAEPGSYADPNWTPNDTVAR</sequence>
<reference evidence="4 5" key="1">
    <citation type="submission" date="2024-12" db="EMBL/GenBank/DDBJ databases">
        <authorList>
            <person name="Lee Y."/>
        </authorList>
    </citation>
    <scope>NUCLEOTIDE SEQUENCE [LARGE SCALE GENOMIC DNA]</scope>
    <source>
        <strain evidence="4 5">03SUJ4</strain>
    </source>
</reference>
<organism evidence="4 5">
    <name type="scientific">Terriglobus aquaticus</name>
    <dbReference type="NCBI Taxonomy" id="940139"/>
    <lineage>
        <taxon>Bacteria</taxon>
        <taxon>Pseudomonadati</taxon>
        <taxon>Acidobacteriota</taxon>
        <taxon>Terriglobia</taxon>
        <taxon>Terriglobales</taxon>
        <taxon>Acidobacteriaceae</taxon>
        <taxon>Terriglobus</taxon>
    </lineage>
</organism>
<feature type="region of interest" description="Disordered" evidence="1">
    <location>
        <begin position="1"/>
        <end position="34"/>
    </location>
</feature>
<evidence type="ECO:0000256" key="2">
    <source>
        <dbReference type="SAM" id="Phobius"/>
    </source>
</evidence>
<evidence type="ECO:0000313" key="4">
    <source>
        <dbReference type="EMBL" id="MFN2977210.1"/>
    </source>
</evidence>